<accession>A0A0D9Y886</accession>
<evidence type="ECO:0000313" key="2">
    <source>
        <dbReference type="EnsemblPlants" id="OGLUM01G16980.5"/>
    </source>
</evidence>
<feature type="region of interest" description="Disordered" evidence="1">
    <location>
        <begin position="68"/>
        <end position="92"/>
    </location>
</feature>
<dbReference type="HOGENOM" id="CLU_1236703_0_0_1"/>
<dbReference type="Proteomes" id="UP000026961">
    <property type="component" value="Chromosome 1"/>
</dbReference>
<reference evidence="2" key="2">
    <citation type="submission" date="2015-04" db="UniProtKB">
        <authorList>
            <consortium name="EnsemblPlants"/>
        </authorList>
    </citation>
    <scope>IDENTIFICATION</scope>
</reference>
<protein>
    <submittedName>
        <fullName evidence="2">Uncharacterized protein</fullName>
    </submittedName>
</protein>
<proteinExistence type="predicted"/>
<dbReference type="EnsemblPlants" id="OGLUM01G16980.5">
    <property type="protein sequence ID" value="OGLUM01G16980.5"/>
    <property type="gene ID" value="OGLUM01G16980"/>
</dbReference>
<reference evidence="2" key="3">
    <citation type="submission" date="2018-05" db="EMBL/GenBank/DDBJ databases">
        <title>OgluRS3 (Oryza glumaepatula Reference Sequence Version 3).</title>
        <authorList>
            <person name="Zhang J."/>
            <person name="Kudrna D."/>
            <person name="Lee S."/>
            <person name="Talag J."/>
            <person name="Welchert J."/>
            <person name="Wing R.A."/>
        </authorList>
    </citation>
    <scope>NUCLEOTIDE SEQUENCE [LARGE SCALE GENOMIC DNA]</scope>
</reference>
<feature type="region of interest" description="Disordered" evidence="1">
    <location>
        <begin position="1"/>
        <end position="21"/>
    </location>
</feature>
<dbReference type="STRING" id="40148.A0A0D9Y886"/>
<sequence length="243" mass="28189">MGRKNSMTSSAPTPSPNVDEVQQEMAVGRSASARIRDRASRSLLGQEPYMTMNFLYNISVREGYGDGDSGRPAHWRTAPHRRRSSSLLPSSSYSLGQPKRMIIGSGFSIRRQMLANIQRFICSVIQIQGDQRKNVLIFQYFEIHFLAVQFDKCNSLPFCIHVESYINGNFMSYDFEIYRTDSFEWYNSIGNLFNDEKHRYQQLISMVKSNSNKKVKLPSTILVDQPYKHHTWIRKPLRRSVYP</sequence>
<keyword evidence="3" id="KW-1185">Reference proteome</keyword>
<organism evidence="2">
    <name type="scientific">Oryza glumipatula</name>
    <dbReference type="NCBI Taxonomy" id="40148"/>
    <lineage>
        <taxon>Eukaryota</taxon>
        <taxon>Viridiplantae</taxon>
        <taxon>Streptophyta</taxon>
        <taxon>Embryophyta</taxon>
        <taxon>Tracheophyta</taxon>
        <taxon>Spermatophyta</taxon>
        <taxon>Magnoliopsida</taxon>
        <taxon>Liliopsida</taxon>
        <taxon>Poales</taxon>
        <taxon>Poaceae</taxon>
        <taxon>BOP clade</taxon>
        <taxon>Oryzoideae</taxon>
        <taxon>Oryzeae</taxon>
        <taxon>Oryzinae</taxon>
        <taxon>Oryza</taxon>
    </lineage>
</organism>
<reference evidence="2" key="1">
    <citation type="submission" date="2013-08" db="EMBL/GenBank/DDBJ databases">
        <title>Oryza genome evolution.</title>
        <authorList>
            <person name="Wing R.A."/>
            <person name="Panaud O."/>
            <person name="Oliveira A.C."/>
        </authorList>
    </citation>
    <scope>NUCLEOTIDE SEQUENCE</scope>
</reference>
<dbReference type="AlphaFoldDB" id="A0A0D9Y886"/>
<dbReference type="Gramene" id="OGLUM01G16980.5">
    <property type="protein sequence ID" value="OGLUM01G16980.5"/>
    <property type="gene ID" value="OGLUM01G16980"/>
</dbReference>
<feature type="compositionally biased region" description="Polar residues" evidence="1">
    <location>
        <begin position="1"/>
        <end position="12"/>
    </location>
</feature>
<evidence type="ECO:0000256" key="1">
    <source>
        <dbReference type="SAM" id="MobiDB-lite"/>
    </source>
</evidence>
<evidence type="ECO:0000313" key="3">
    <source>
        <dbReference type="Proteomes" id="UP000026961"/>
    </source>
</evidence>
<name>A0A0D9Y886_9ORYZ</name>
<feature type="compositionally biased region" description="Basic residues" evidence="1">
    <location>
        <begin position="73"/>
        <end position="84"/>
    </location>
</feature>